<feature type="transmembrane region" description="Helical" evidence="1">
    <location>
        <begin position="198"/>
        <end position="219"/>
    </location>
</feature>
<name>A0A1K1RPF8_9BACT</name>
<feature type="transmembrane region" description="Helical" evidence="1">
    <location>
        <begin position="12"/>
        <end position="31"/>
    </location>
</feature>
<feature type="transmembrane region" description="Helical" evidence="1">
    <location>
        <begin position="160"/>
        <end position="178"/>
    </location>
</feature>
<feature type="transmembrane region" description="Helical" evidence="1">
    <location>
        <begin position="226"/>
        <end position="244"/>
    </location>
</feature>
<keyword evidence="1" id="KW-0812">Transmembrane</keyword>
<feature type="transmembrane region" description="Helical" evidence="1">
    <location>
        <begin position="292"/>
        <end position="311"/>
    </location>
</feature>
<evidence type="ECO:0000313" key="5">
    <source>
        <dbReference type="Proteomes" id="UP000183788"/>
    </source>
</evidence>
<sequence length="357" mass="41287">MQHPPITRKLHGLDHLRAFAITFVFLFHYNVFSHPNWISTIGSFGWTGVDLFFVLSGFLIAGQLFSEESISLKTFYTKRVFRIFPAYFFIVALYFLFPYLRERDTLPPLWKFLTFTQNMGLDLKNTGAFSHAWSLCIEEQFYLVLPILIIFFRTYHLSKIAPWFIGSLFLAGFGVRLYCWMNFYLPATTDTWMVWYKWIYYPTFSRLDGLLVGISLAAIKERLYKYSTPLLIAGLLVLAGAYILCEDENLFNESIFGFPLIAIGYGCIVAAAASPACFLYKHGNVLTRSLAALSYALYLSHKIVINVTQKIVSQWGIDKNSTIMFVICTLTCLTAAWLMRLLIEKPFLRWREKILLH</sequence>
<keyword evidence="1" id="KW-1133">Transmembrane helix</keyword>
<reference evidence="3 5" key="1">
    <citation type="submission" date="2016-11" db="EMBL/GenBank/DDBJ databases">
        <authorList>
            <person name="Jaros S."/>
            <person name="Januszkiewicz K."/>
            <person name="Wedrychowicz H."/>
        </authorList>
    </citation>
    <scope>NUCLEOTIDE SEQUENCE [LARGE SCALE GENOMIC DNA]</scope>
    <source>
        <strain evidence="3 5">DSM 784</strain>
    </source>
</reference>
<proteinExistence type="predicted"/>
<feature type="domain" description="Acyltransferase 3" evidence="2">
    <location>
        <begin position="11"/>
        <end position="339"/>
    </location>
</feature>
<dbReference type="Proteomes" id="UP000183788">
    <property type="component" value="Unassembled WGS sequence"/>
</dbReference>
<evidence type="ECO:0000313" key="4">
    <source>
        <dbReference type="EMBL" id="WQG91879.1"/>
    </source>
</evidence>
<evidence type="ECO:0000256" key="1">
    <source>
        <dbReference type="SAM" id="Phobius"/>
    </source>
</evidence>
<dbReference type="EC" id="2.3.-.-" evidence="4"/>
<keyword evidence="3" id="KW-0012">Acyltransferase</keyword>
<feature type="transmembrane region" description="Helical" evidence="1">
    <location>
        <begin position="256"/>
        <end position="280"/>
    </location>
</feature>
<protein>
    <submittedName>
        <fullName evidence="3 4">Acyltransferase</fullName>
        <ecNumber evidence="4">2.3.-.-</ecNumber>
    </submittedName>
</protein>
<dbReference type="EMBL" id="CP140154">
    <property type="protein sequence ID" value="WQG91879.1"/>
    <property type="molecule type" value="Genomic_DNA"/>
</dbReference>
<dbReference type="AlphaFoldDB" id="A0A1K1RPF8"/>
<accession>A0A1K1RPF8</accession>
<feature type="transmembrane region" description="Helical" evidence="1">
    <location>
        <begin position="323"/>
        <end position="343"/>
    </location>
</feature>
<dbReference type="OrthoDB" id="290051at2"/>
<dbReference type="GO" id="GO:0016747">
    <property type="term" value="F:acyltransferase activity, transferring groups other than amino-acyl groups"/>
    <property type="evidence" value="ECO:0007669"/>
    <property type="project" value="InterPro"/>
</dbReference>
<dbReference type="Pfam" id="PF01757">
    <property type="entry name" value="Acyl_transf_3"/>
    <property type="match status" value="1"/>
</dbReference>
<keyword evidence="6" id="KW-1185">Reference proteome</keyword>
<organism evidence="3 5">
    <name type="scientific">Chitinophaga sancti</name>
    <dbReference type="NCBI Taxonomy" id="1004"/>
    <lineage>
        <taxon>Bacteria</taxon>
        <taxon>Pseudomonadati</taxon>
        <taxon>Bacteroidota</taxon>
        <taxon>Chitinophagia</taxon>
        <taxon>Chitinophagales</taxon>
        <taxon>Chitinophagaceae</taxon>
        <taxon>Chitinophaga</taxon>
    </lineage>
</organism>
<feature type="transmembrane region" description="Helical" evidence="1">
    <location>
        <begin position="80"/>
        <end position="100"/>
    </location>
</feature>
<evidence type="ECO:0000313" key="6">
    <source>
        <dbReference type="Proteomes" id="UP001326715"/>
    </source>
</evidence>
<keyword evidence="3" id="KW-0378">Hydrolase</keyword>
<dbReference type="RefSeq" id="WP_072363077.1">
    <property type="nucleotide sequence ID" value="NZ_CBHWAX010000009.1"/>
</dbReference>
<gene>
    <name evidence="3" type="ORF">SAMN05661012_04080</name>
    <name evidence="4" type="ORF">SR876_10215</name>
</gene>
<keyword evidence="1" id="KW-0472">Membrane</keyword>
<dbReference type="GO" id="GO:0009103">
    <property type="term" value="P:lipopolysaccharide biosynthetic process"/>
    <property type="evidence" value="ECO:0007669"/>
    <property type="project" value="TreeGrafter"/>
</dbReference>
<feature type="transmembrane region" description="Helical" evidence="1">
    <location>
        <begin position="37"/>
        <end position="60"/>
    </location>
</feature>
<feature type="transmembrane region" description="Helical" evidence="1">
    <location>
        <begin position="132"/>
        <end position="153"/>
    </location>
</feature>
<evidence type="ECO:0000313" key="3">
    <source>
        <dbReference type="EMBL" id="SFW73977.1"/>
    </source>
</evidence>
<keyword evidence="3" id="KW-0808">Transferase</keyword>
<dbReference type="PANTHER" id="PTHR23028:SF53">
    <property type="entry name" value="ACYL_TRANSF_3 DOMAIN-CONTAINING PROTEIN"/>
    <property type="match status" value="1"/>
</dbReference>
<dbReference type="STRING" id="1004.SAMN05661012_04080"/>
<dbReference type="EMBL" id="FPIZ01000013">
    <property type="protein sequence ID" value="SFW73977.1"/>
    <property type="molecule type" value="Genomic_DNA"/>
</dbReference>
<dbReference type="InterPro" id="IPR002656">
    <property type="entry name" value="Acyl_transf_3_dom"/>
</dbReference>
<reference evidence="4 6" key="2">
    <citation type="submission" date="2023-11" db="EMBL/GenBank/DDBJ databases">
        <title>MicrobeMod: A computational toolkit for identifying prokaryotic methylation and restriction-modification with nanopore sequencing.</title>
        <authorList>
            <person name="Crits-Christoph A."/>
            <person name="Kang S.C."/>
            <person name="Lee H."/>
            <person name="Ostrov N."/>
        </authorList>
    </citation>
    <scope>NUCLEOTIDE SEQUENCE [LARGE SCALE GENOMIC DNA]</scope>
    <source>
        <strain evidence="4 6">ATCC 23090</strain>
    </source>
</reference>
<evidence type="ECO:0000259" key="2">
    <source>
        <dbReference type="Pfam" id="PF01757"/>
    </source>
</evidence>
<dbReference type="InterPro" id="IPR050879">
    <property type="entry name" value="Acyltransferase_3"/>
</dbReference>
<dbReference type="Proteomes" id="UP001326715">
    <property type="component" value="Chromosome"/>
</dbReference>
<dbReference type="PANTHER" id="PTHR23028">
    <property type="entry name" value="ACETYLTRANSFERASE"/>
    <property type="match status" value="1"/>
</dbReference>
<dbReference type="GO" id="GO:0016787">
    <property type="term" value="F:hydrolase activity"/>
    <property type="evidence" value="ECO:0007669"/>
    <property type="project" value="UniProtKB-KW"/>
</dbReference>
<dbReference type="GO" id="GO:0016020">
    <property type="term" value="C:membrane"/>
    <property type="evidence" value="ECO:0007669"/>
    <property type="project" value="TreeGrafter"/>
</dbReference>